<keyword evidence="1" id="KW-1133">Transmembrane helix</keyword>
<feature type="transmembrane region" description="Helical" evidence="1">
    <location>
        <begin position="59"/>
        <end position="84"/>
    </location>
</feature>
<organism evidence="2 3">
    <name type="scientific">Mycoplasmopsis verecunda</name>
    <dbReference type="NCBI Taxonomy" id="171291"/>
    <lineage>
        <taxon>Bacteria</taxon>
        <taxon>Bacillati</taxon>
        <taxon>Mycoplasmatota</taxon>
        <taxon>Mycoplasmoidales</taxon>
        <taxon>Metamycoplasmataceae</taxon>
        <taxon>Mycoplasmopsis</taxon>
    </lineage>
</organism>
<sequence length="138" mass="16245">MIHINNKEKQKVIRNATLVKISFDLLLWTFIFVLIIDIIWTMIHFIGEPVIDKPAQFRLLYASIFLPLGLLSLLIIPTIIAYIMGASSKAHRDLVMQMYLESKTFKMNKVIYRYARCIYPFSFKKELNKFIVIKETND</sequence>
<dbReference type="AlphaFoldDB" id="A0A1T4L034"/>
<evidence type="ECO:0000313" key="3">
    <source>
        <dbReference type="Proteomes" id="UP000190389"/>
    </source>
</evidence>
<evidence type="ECO:0000256" key="1">
    <source>
        <dbReference type="SAM" id="Phobius"/>
    </source>
</evidence>
<gene>
    <name evidence="2" type="ORF">SAMN02745154_00265</name>
</gene>
<proteinExistence type="predicted"/>
<keyword evidence="3" id="KW-1185">Reference proteome</keyword>
<dbReference type="RefSeq" id="WP_078747011.1">
    <property type="nucleotide sequence ID" value="NZ_CP137850.1"/>
</dbReference>
<keyword evidence="1" id="KW-0472">Membrane</keyword>
<dbReference type="Proteomes" id="UP000190389">
    <property type="component" value="Unassembled WGS sequence"/>
</dbReference>
<feature type="transmembrane region" description="Helical" evidence="1">
    <location>
        <begin position="21"/>
        <end position="47"/>
    </location>
</feature>
<name>A0A1T4L034_9BACT</name>
<evidence type="ECO:0000313" key="2">
    <source>
        <dbReference type="EMBL" id="SJZ48065.1"/>
    </source>
</evidence>
<accession>A0A1T4L034</accession>
<protein>
    <submittedName>
        <fullName evidence="2">Uncharacterized protein</fullName>
    </submittedName>
</protein>
<keyword evidence="1" id="KW-0812">Transmembrane</keyword>
<dbReference type="EMBL" id="FUXF01000006">
    <property type="protein sequence ID" value="SJZ48065.1"/>
    <property type="molecule type" value="Genomic_DNA"/>
</dbReference>
<reference evidence="3" key="1">
    <citation type="submission" date="2017-02" db="EMBL/GenBank/DDBJ databases">
        <authorList>
            <person name="Varghese N."/>
            <person name="Submissions S."/>
        </authorList>
    </citation>
    <scope>NUCLEOTIDE SEQUENCE [LARGE SCALE GENOMIC DNA]</scope>
    <source>
        <strain evidence="3">ATCC 27862</strain>
    </source>
</reference>
<dbReference type="STRING" id="171291.SAMN02745154_00265"/>